<dbReference type="GO" id="GO:0003756">
    <property type="term" value="F:protein disulfide isomerase activity"/>
    <property type="evidence" value="ECO:0007669"/>
    <property type="project" value="UniProtKB-EC"/>
</dbReference>
<protein>
    <recommendedName>
        <fullName evidence="9">Protein disulfide-isomerase</fullName>
        <ecNumber evidence="5">5.3.4.1</ecNumber>
    </recommendedName>
</protein>
<dbReference type="GO" id="GO:0006457">
    <property type="term" value="P:protein folding"/>
    <property type="evidence" value="ECO:0007669"/>
    <property type="project" value="TreeGrafter"/>
</dbReference>
<evidence type="ECO:0000256" key="1">
    <source>
        <dbReference type="ARBA" id="ARBA00001182"/>
    </source>
</evidence>
<dbReference type="InterPro" id="IPR013766">
    <property type="entry name" value="Thioredoxin_domain"/>
</dbReference>
<evidence type="ECO:0000256" key="6">
    <source>
        <dbReference type="ARBA" id="ARBA00022824"/>
    </source>
</evidence>
<gene>
    <name evidence="14" type="ORF">K489DRAFT_428273</name>
</gene>
<dbReference type="RefSeq" id="XP_033462838.1">
    <property type="nucleotide sequence ID" value="XM_033608327.1"/>
</dbReference>
<name>A0A6J3MFZ1_9PEZI</name>
<dbReference type="PANTHER" id="PTHR18929">
    <property type="entry name" value="PROTEIN DISULFIDE ISOMERASE"/>
    <property type="match status" value="1"/>
</dbReference>
<proteinExistence type="inferred from homology"/>
<keyword evidence="13" id="KW-1185">Reference proteome</keyword>
<keyword evidence="7" id="KW-0413">Isomerase</keyword>
<dbReference type="GO" id="GO:0034976">
    <property type="term" value="P:response to endoplasmic reticulum stress"/>
    <property type="evidence" value="ECO:0007669"/>
    <property type="project" value="TreeGrafter"/>
</dbReference>
<reference evidence="14" key="1">
    <citation type="submission" date="2020-01" db="EMBL/GenBank/DDBJ databases">
        <authorList>
            <consortium name="DOE Joint Genome Institute"/>
            <person name="Haridas S."/>
            <person name="Albert R."/>
            <person name="Binder M."/>
            <person name="Bloem J."/>
            <person name="Labutti K."/>
            <person name="Salamov A."/>
            <person name="Andreopoulos B."/>
            <person name="Baker S.E."/>
            <person name="Barry K."/>
            <person name="Bills G."/>
            <person name="Bluhm B.H."/>
            <person name="Cannon C."/>
            <person name="Castanera R."/>
            <person name="Culley D.E."/>
            <person name="Daum C."/>
            <person name="Ezra D."/>
            <person name="Gonzalez J.B."/>
            <person name="Henrissat B."/>
            <person name="Kuo A."/>
            <person name="Liang C."/>
            <person name="Lipzen A."/>
            <person name="Lutzoni F."/>
            <person name="Magnuson J."/>
            <person name="Mondo S."/>
            <person name="Nolan M."/>
            <person name="Ohm R."/>
            <person name="Pangilinan J."/>
            <person name="Park H.-J."/>
            <person name="Ramirez L."/>
            <person name="Alfaro M."/>
            <person name="Sun H."/>
            <person name="Tritt A."/>
            <person name="Yoshinaga Y."/>
            <person name="Zwiers L.-H."/>
            <person name="Turgeon B.G."/>
            <person name="Goodwin S.B."/>
            <person name="Spatafora J.W."/>
            <person name="Crous P.W."/>
            <person name="Grigoriev I.V."/>
        </authorList>
    </citation>
    <scope>NUCLEOTIDE SEQUENCE</scope>
    <source>
        <strain evidence="14">CBS 342.82</strain>
    </source>
</reference>
<evidence type="ECO:0000256" key="7">
    <source>
        <dbReference type="ARBA" id="ARBA00023235"/>
    </source>
</evidence>
<dbReference type="GO" id="GO:0005788">
    <property type="term" value="C:endoplasmic reticulum lumen"/>
    <property type="evidence" value="ECO:0007669"/>
    <property type="project" value="UniProtKB-SubCell"/>
</dbReference>
<feature type="region of interest" description="Disordered" evidence="10">
    <location>
        <begin position="352"/>
        <end position="376"/>
    </location>
</feature>
<dbReference type="CDD" id="cd02982">
    <property type="entry name" value="PDI_b'_family"/>
    <property type="match status" value="1"/>
</dbReference>
<evidence type="ECO:0000256" key="4">
    <source>
        <dbReference type="ARBA" id="ARBA00006347"/>
    </source>
</evidence>
<accession>A0A6J3MFZ1</accession>
<evidence type="ECO:0000256" key="8">
    <source>
        <dbReference type="ARBA" id="ARBA00023284"/>
    </source>
</evidence>
<evidence type="ECO:0000256" key="3">
    <source>
        <dbReference type="ARBA" id="ARBA00004319"/>
    </source>
</evidence>
<keyword evidence="11" id="KW-0732">Signal</keyword>
<evidence type="ECO:0000313" key="14">
    <source>
        <dbReference type="RefSeq" id="XP_033462838.1"/>
    </source>
</evidence>
<keyword evidence="8" id="KW-0676">Redox-active center</keyword>
<dbReference type="Pfam" id="PF00085">
    <property type="entry name" value="Thioredoxin"/>
    <property type="match status" value="1"/>
</dbReference>
<evidence type="ECO:0000259" key="12">
    <source>
        <dbReference type="Pfam" id="PF00085"/>
    </source>
</evidence>
<organism evidence="14">
    <name type="scientific">Dissoconium aciculare CBS 342.82</name>
    <dbReference type="NCBI Taxonomy" id="1314786"/>
    <lineage>
        <taxon>Eukaryota</taxon>
        <taxon>Fungi</taxon>
        <taxon>Dikarya</taxon>
        <taxon>Ascomycota</taxon>
        <taxon>Pezizomycotina</taxon>
        <taxon>Dothideomycetes</taxon>
        <taxon>Dothideomycetidae</taxon>
        <taxon>Mycosphaerellales</taxon>
        <taxon>Dissoconiaceae</taxon>
        <taxon>Dissoconium</taxon>
    </lineage>
</organism>
<evidence type="ECO:0000256" key="9">
    <source>
        <dbReference type="ARBA" id="ARBA00039846"/>
    </source>
</evidence>
<dbReference type="SUPFAM" id="SSF52833">
    <property type="entry name" value="Thioredoxin-like"/>
    <property type="match status" value="3"/>
</dbReference>
<comment type="function">
    <text evidence="2">Participates in the folding of proteins containing disulfide bonds, may be involved in glycosylation, prolyl hydroxylation and triglyceride transfer.</text>
</comment>
<comment type="catalytic activity">
    <reaction evidence="1">
        <text>Catalyzes the rearrangement of -S-S- bonds in proteins.</text>
        <dbReference type="EC" id="5.3.4.1"/>
    </reaction>
</comment>
<dbReference type="PANTHER" id="PTHR18929:SF132">
    <property type="entry name" value="PROTEIN DISULFIDE-ISOMERASE A3"/>
    <property type="match status" value="1"/>
</dbReference>
<dbReference type="GeneID" id="54366127"/>
<keyword evidence="6" id="KW-0256">Endoplasmic reticulum</keyword>
<dbReference type="Pfam" id="PF13848">
    <property type="entry name" value="Thioredoxin_6"/>
    <property type="match status" value="1"/>
</dbReference>
<evidence type="ECO:0000256" key="10">
    <source>
        <dbReference type="SAM" id="MobiDB-lite"/>
    </source>
</evidence>
<feature type="signal peptide" evidence="11">
    <location>
        <begin position="1"/>
        <end position="18"/>
    </location>
</feature>
<dbReference type="Gene3D" id="3.40.30.10">
    <property type="entry name" value="Glutaredoxin"/>
    <property type="match status" value="3"/>
</dbReference>
<dbReference type="EC" id="5.3.4.1" evidence="5"/>
<dbReference type="OrthoDB" id="427280at2759"/>
<evidence type="ECO:0000256" key="5">
    <source>
        <dbReference type="ARBA" id="ARBA00012723"/>
    </source>
</evidence>
<comment type="subcellular location">
    <subcellularLocation>
        <location evidence="3">Endoplasmic reticulum lumen</location>
    </subcellularLocation>
</comment>
<dbReference type="CDD" id="cd02981">
    <property type="entry name" value="PDI_b_family"/>
    <property type="match status" value="1"/>
</dbReference>
<feature type="chain" id="PRO_5026664449" description="Protein disulfide-isomerase" evidence="11">
    <location>
        <begin position="19"/>
        <end position="376"/>
    </location>
</feature>
<dbReference type="CDD" id="cd02961">
    <property type="entry name" value="PDI_a_family"/>
    <property type="match status" value="1"/>
</dbReference>
<dbReference type="Proteomes" id="UP000504637">
    <property type="component" value="Unplaced"/>
</dbReference>
<evidence type="ECO:0000313" key="13">
    <source>
        <dbReference type="Proteomes" id="UP000504637"/>
    </source>
</evidence>
<feature type="domain" description="Thioredoxin" evidence="12">
    <location>
        <begin position="22"/>
        <end position="117"/>
    </location>
</feature>
<evidence type="ECO:0000256" key="11">
    <source>
        <dbReference type="SAM" id="SignalP"/>
    </source>
</evidence>
<comment type="similarity">
    <text evidence="4">Belongs to the protein disulfide isomerase family.</text>
</comment>
<reference evidence="14" key="3">
    <citation type="submission" date="2025-08" db="UniProtKB">
        <authorList>
            <consortium name="RefSeq"/>
        </authorList>
    </citation>
    <scope>IDENTIFICATION</scope>
    <source>
        <strain evidence="14">CBS 342.82</strain>
    </source>
</reference>
<dbReference type="InterPro" id="IPR036249">
    <property type="entry name" value="Thioredoxin-like_sf"/>
</dbReference>
<dbReference type="AlphaFoldDB" id="A0A6J3MFZ1"/>
<evidence type="ECO:0000256" key="2">
    <source>
        <dbReference type="ARBA" id="ARBA00002692"/>
    </source>
</evidence>
<reference evidence="14" key="2">
    <citation type="submission" date="2020-04" db="EMBL/GenBank/DDBJ databases">
        <authorList>
            <consortium name="NCBI Genome Project"/>
        </authorList>
    </citation>
    <scope>NUCLEOTIDE SEQUENCE</scope>
    <source>
        <strain evidence="14">CBS 342.82</strain>
    </source>
</reference>
<sequence>MKFTTAISPLLLAGGAAATIQNLTLSTFWPFVQDHDLSMVSYVSPWCKFCTDIAPKFDEAAASLESEGIPLIRVDCTMEEDICDDVPIFPTLRIFRKGEATVYHGIRTAEAIVNTMRRNTLPLVTDLSSPSDLDTFRKQDRVSVVGYFDDATQSEAKANFTSLAEKVRNKYSFATTSDPKFGKLNNVQAPAIAAFKNFDIDSSVETFNKLFTLEHMEQWLENNTAPFISEYGLDIGLSSLKLRETYTAYLYASTREERERLKQEIAPVASKFKGRILFVTIDPEDKSPVAKSPKDFGFTPGVWPALGVTDPETKEYTFAFPKQGSYEALSSSDAETFLQSVLDGSAEKITKEAKGQQEGLQSFWGEQAKLGKRGGK</sequence>